<reference evidence="2" key="2">
    <citation type="journal article" date="2015" name="Data Brief">
        <title>Shoot transcriptome of the giant reed, Arundo donax.</title>
        <authorList>
            <person name="Barrero R.A."/>
            <person name="Guerrero F.D."/>
            <person name="Moolhuijzen P."/>
            <person name="Goolsby J.A."/>
            <person name="Tidwell J."/>
            <person name="Bellgard S.E."/>
            <person name="Bellgard M.I."/>
        </authorList>
    </citation>
    <scope>NUCLEOTIDE SEQUENCE</scope>
    <source>
        <tissue evidence="2">Shoot tissue taken approximately 20 cm above the soil surface</tissue>
    </source>
</reference>
<evidence type="ECO:0000313" key="2">
    <source>
        <dbReference type="EMBL" id="JAD85242.1"/>
    </source>
</evidence>
<accession>A0A0A9DN88</accession>
<proteinExistence type="predicted"/>
<name>A0A0A9DN88_ARUDO</name>
<reference evidence="2" key="1">
    <citation type="submission" date="2014-09" db="EMBL/GenBank/DDBJ databases">
        <authorList>
            <person name="Magalhaes I.L.F."/>
            <person name="Oliveira U."/>
            <person name="Santos F.R."/>
            <person name="Vidigal T.H.D.A."/>
            <person name="Brescovit A.D."/>
            <person name="Santos A.J."/>
        </authorList>
    </citation>
    <scope>NUCLEOTIDE SEQUENCE</scope>
    <source>
        <tissue evidence="2">Shoot tissue taken approximately 20 cm above the soil surface</tissue>
    </source>
</reference>
<protein>
    <submittedName>
        <fullName evidence="2">Uncharacterized protein</fullName>
    </submittedName>
</protein>
<feature type="compositionally biased region" description="Polar residues" evidence="1">
    <location>
        <begin position="1"/>
        <end position="11"/>
    </location>
</feature>
<sequence length="73" mass="7324">MRRADTQSATESSRSVGGGKRRGIRLTVHLNDGVGDLDLVERHGRPAGFASGIAGEGGGAGGGIGLVVPWGGR</sequence>
<feature type="region of interest" description="Disordered" evidence="1">
    <location>
        <begin position="1"/>
        <end position="22"/>
    </location>
</feature>
<evidence type="ECO:0000256" key="1">
    <source>
        <dbReference type="SAM" id="MobiDB-lite"/>
    </source>
</evidence>
<dbReference type="EMBL" id="GBRH01212653">
    <property type="protein sequence ID" value="JAD85242.1"/>
    <property type="molecule type" value="Transcribed_RNA"/>
</dbReference>
<dbReference type="AlphaFoldDB" id="A0A0A9DN88"/>
<organism evidence="2">
    <name type="scientific">Arundo donax</name>
    <name type="common">Giant reed</name>
    <name type="synonym">Donax arundinaceus</name>
    <dbReference type="NCBI Taxonomy" id="35708"/>
    <lineage>
        <taxon>Eukaryota</taxon>
        <taxon>Viridiplantae</taxon>
        <taxon>Streptophyta</taxon>
        <taxon>Embryophyta</taxon>
        <taxon>Tracheophyta</taxon>
        <taxon>Spermatophyta</taxon>
        <taxon>Magnoliopsida</taxon>
        <taxon>Liliopsida</taxon>
        <taxon>Poales</taxon>
        <taxon>Poaceae</taxon>
        <taxon>PACMAD clade</taxon>
        <taxon>Arundinoideae</taxon>
        <taxon>Arundineae</taxon>
        <taxon>Arundo</taxon>
    </lineage>
</organism>